<dbReference type="EMBL" id="JAIOIV010000076">
    <property type="protein sequence ID" value="MBZ0156474.1"/>
    <property type="molecule type" value="Genomic_DNA"/>
</dbReference>
<organism evidence="1 2">
    <name type="scientific">Candidatus Nitrobium versatile</name>
    <dbReference type="NCBI Taxonomy" id="2884831"/>
    <lineage>
        <taxon>Bacteria</taxon>
        <taxon>Pseudomonadati</taxon>
        <taxon>Nitrospirota</taxon>
        <taxon>Nitrospiria</taxon>
        <taxon>Nitrospirales</taxon>
        <taxon>Nitrospiraceae</taxon>
        <taxon>Candidatus Nitrobium</taxon>
    </lineage>
</organism>
<evidence type="ECO:0000313" key="1">
    <source>
        <dbReference type="EMBL" id="MBZ0156474.1"/>
    </source>
</evidence>
<gene>
    <name evidence="1" type="ORF">K8I29_09745</name>
</gene>
<reference evidence="1" key="2">
    <citation type="submission" date="2021-08" db="EMBL/GenBank/DDBJ databases">
        <authorList>
            <person name="Dalcin Martins P."/>
        </authorList>
    </citation>
    <scope>NUCLEOTIDE SEQUENCE</scope>
    <source>
        <strain evidence="1">MAG_39</strain>
    </source>
</reference>
<dbReference type="Proteomes" id="UP000705867">
    <property type="component" value="Unassembled WGS sequence"/>
</dbReference>
<protein>
    <recommendedName>
        <fullName evidence="3">STAS domain-containing protein</fullName>
    </recommendedName>
</protein>
<accession>A0A953JD16</accession>
<dbReference type="AlphaFoldDB" id="A0A953JD16"/>
<comment type="caution">
    <text evidence="1">The sequence shown here is derived from an EMBL/GenBank/DDBJ whole genome shotgun (WGS) entry which is preliminary data.</text>
</comment>
<evidence type="ECO:0008006" key="3">
    <source>
        <dbReference type="Google" id="ProtNLM"/>
    </source>
</evidence>
<name>A0A953JD16_9BACT</name>
<proteinExistence type="predicted"/>
<evidence type="ECO:0000313" key="2">
    <source>
        <dbReference type="Proteomes" id="UP000705867"/>
    </source>
</evidence>
<sequence>MEVEISGASEVTISGHIKSIEDYQQIKNTVKELVSGGRNSLVIRIPDSLSMTSSVIGFFLKLIYGDKVKVSMLVGDERLLNLLDVLNLLTVFDVKKI</sequence>
<reference evidence="1" key="1">
    <citation type="journal article" date="2021" name="bioRxiv">
        <title>Unraveling nitrogen, sulfur and carbon metabolic pathways and microbial community transcriptional responses to substrate deprivation and toxicity stresses in a bioreactor mimicking anoxic brackish coastal sediment conditions.</title>
        <authorList>
            <person name="Martins P.D."/>
            <person name="Echeveste M.J."/>
            <person name="Arshad A."/>
            <person name="Kurth J."/>
            <person name="Ouboter H."/>
            <person name="Jetten M.S.M."/>
            <person name="Welte C.U."/>
        </authorList>
    </citation>
    <scope>NUCLEOTIDE SEQUENCE</scope>
    <source>
        <strain evidence="1">MAG_39</strain>
    </source>
</reference>